<dbReference type="EMBL" id="JAHWGI010000990">
    <property type="protein sequence ID" value="KAK3920130.1"/>
    <property type="molecule type" value="Genomic_DNA"/>
</dbReference>
<feature type="non-terminal residue" evidence="2">
    <location>
        <position position="1"/>
    </location>
</feature>
<organism evidence="2 3">
    <name type="scientific">Frankliniella fusca</name>
    <dbReference type="NCBI Taxonomy" id="407009"/>
    <lineage>
        <taxon>Eukaryota</taxon>
        <taxon>Metazoa</taxon>
        <taxon>Ecdysozoa</taxon>
        <taxon>Arthropoda</taxon>
        <taxon>Hexapoda</taxon>
        <taxon>Insecta</taxon>
        <taxon>Pterygota</taxon>
        <taxon>Neoptera</taxon>
        <taxon>Paraneoptera</taxon>
        <taxon>Thysanoptera</taxon>
        <taxon>Terebrantia</taxon>
        <taxon>Thripoidea</taxon>
        <taxon>Thripidae</taxon>
        <taxon>Frankliniella</taxon>
    </lineage>
</organism>
<reference evidence="2" key="2">
    <citation type="journal article" date="2023" name="BMC Genomics">
        <title>Pest status, molecular evolution, and epigenetic factors derived from the genome assembly of Frankliniella fusca, a thysanopteran phytovirus vector.</title>
        <authorList>
            <person name="Catto M.A."/>
            <person name="Labadie P.E."/>
            <person name="Jacobson A.L."/>
            <person name="Kennedy G.G."/>
            <person name="Srinivasan R."/>
            <person name="Hunt B.G."/>
        </authorList>
    </citation>
    <scope>NUCLEOTIDE SEQUENCE</scope>
    <source>
        <strain evidence="2">PL_HMW_Pooled</strain>
    </source>
</reference>
<feature type="region of interest" description="Disordered" evidence="1">
    <location>
        <begin position="77"/>
        <end position="168"/>
    </location>
</feature>
<comment type="caution">
    <text evidence="2">The sequence shown here is derived from an EMBL/GenBank/DDBJ whole genome shotgun (WGS) entry which is preliminary data.</text>
</comment>
<evidence type="ECO:0000256" key="1">
    <source>
        <dbReference type="SAM" id="MobiDB-lite"/>
    </source>
</evidence>
<name>A0AAE1HGE8_9NEOP</name>
<evidence type="ECO:0000313" key="2">
    <source>
        <dbReference type="EMBL" id="KAK3920130.1"/>
    </source>
</evidence>
<gene>
    <name evidence="2" type="ORF">KUF71_009417</name>
</gene>
<reference evidence="2" key="1">
    <citation type="submission" date="2021-07" db="EMBL/GenBank/DDBJ databases">
        <authorList>
            <person name="Catto M.A."/>
            <person name="Jacobson A."/>
            <person name="Kennedy G."/>
            <person name="Labadie P."/>
            <person name="Hunt B.G."/>
            <person name="Srinivasan R."/>
        </authorList>
    </citation>
    <scope>NUCLEOTIDE SEQUENCE</scope>
    <source>
        <strain evidence="2">PL_HMW_Pooled</strain>
        <tissue evidence="2">Head</tissue>
    </source>
</reference>
<dbReference type="Proteomes" id="UP001219518">
    <property type="component" value="Unassembled WGS sequence"/>
</dbReference>
<dbReference type="AlphaFoldDB" id="A0AAE1HGE8"/>
<protein>
    <submittedName>
        <fullName evidence="2">Alcohol dehydrogenase 1</fullName>
    </submittedName>
</protein>
<sequence>VSEKPRQERFPRHCSIGFQDVVLKNLQSFHDDVLKICNNFKTTRLQFQGSTSRYSTLSRSSVSSLDLNPSRFLSDRLSSTSLSSRPVRHGSHTEDVLSRFSSSSRERSTEPRASSSSSLSLSDSTSATTRSREGSMTKTRLGLDTSSTSASTTPARLEARGSAYTGSS</sequence>
<accession>A0AAE1HGE8</accession>
<feature type="compositionally biased region" description="Low complexity" evidence="1">
    <location>
        <begin position="111"/>
        <end position="129"/>
    </location>
</feature>
<feature type="non-terminal residue" evidence="2">
    <location>
        <position position="168"/>
    </location>
</feature>
<proteinExistence type="predicted"/>
<keyword evidence="3" id="KW-1185">Reference proteome</keyword>
<evidence type="ECO:0000313" key="3">
    <source>
        <dbReference type="Proteomes" id="UP001219518"/>
    </source>
</evidence>